<organism evidence="6 7">
    <name type="scientific">Sulfurospirillum halorespirans DSM 13726</name>
    <dbReference type="NCBI Taxonomy" id="1193502"/>
    <lineage>
        <taxon>Bacteria</taxon>
        <taxon>Pseudomonadati</taxon>
        <taxon>Campylobacterota</taxon>
        <taxon>Epsilonproteobacteria</taxon>
        <taxon>Campylobacterales</taxon>
        <taxon>Sulfurospirillaceae</taxon>
        <taxon>Sulfurospirillum</taxon>
    </lineage>
</organism>
<dbReference type="AlphaFoldDB" id="A0A1D7TNG2"/>
<feature type="domain" description="Formyl transferase N-terminal" evidence="5">
    <location>
        <begin position="4"/>
        <end position="185"/>
    </location>
</feature>
<dbReference type="RefSeq" id="WP_069479065.1">
    <property type="nucleotide sequence ID" value="NZ_CP017111.1"/>
</dbReference>
<dbReference type="STRING" id="1193502.SHALO_2783"/>
<evidence type="ECO:0000259" key="5">
    <source>
        <dbReference type="Pfam" id="PF00551"/>
    </source>
</evidence>
<feature type="active site" description="Proton donor" evidence="4">
    <location>
        <position position="112"/>
    </location>
</feature>
<sequence length="192" mass="21364">MVIKKIAILFSGEGSNLEKLLAALHNQVFEHCQIEVATTICNRPNAAGIEKSRSYGIEPLIIDHTLYGSREAFDEALVEAIHRSGAELTVLAGFMRFLTPYFTQQVKAINLHPSLLPLFKGGNAIKESFDSPMKIAGISVHYVSEELDGGEIIAQRCFEKSEGMNLEDFEAKIHTLEHELLPETVKNLLNRN</sequence>
<dbReference type="SUPFAM" id="SSF53328">
    <property type="entry name" value="Formyltransferase"/>
    <property type="match status" value="1"/>
</dbReference>
<feature type="binding site" evidence="4">
    <location>
        <position position="110"/>
    </location>
    <ligand>
        <name>(6R)-10-formyltetrahydrofolate</name>
        <dbReference type="ChEBI" id="CHEBI:195366"/>
    </ligand>
</feature>
<dbReference type="Gene3D" id="3.40.50.170">
    <property type="entry name" value="Formyl transferase, N-terminal domain"/>
    <property type="match status" value="1"/>
</dbReference>
<accession>A0A1D7TNG2</accession>
<evidence type="ECO:0000256" key="1">
    <source>
        <dbReference type="ARBA" id="ARBA00005054"/>
    </source>
</evidence>
<dbReference type="GO" id="GO:0004644">
    <property type="term" value="F:phosphoribosylglycinamide formyltransferase activity"/>
    <property type="evidence" value="ECO:0007669"/>
    <property type="project" value="UniProtKB-UniRule"/>
</dbReference>
<dbReference type="HAMAP" id="MF_01930">
    <property type="entry name" value="PurN"/>
    <property type="match status" value="1"/>
</dbReference>
<comment type="function">
    <text evidence="4">Catalyzes the transfer of a formyl group from 10-formyltetrahydrofolate to 5-phospho-ribosyl-glycinamide (GAR), producing 5-phospho-ribosyl-N-formylglycinamide (FGAR) and tetrahydrofolate.</text>
</comment>
<evidence type="ECO:0000256" key="4">
    <source>
        <dbReference type="HAMAP-Rule" id="MF_01930"/>
    </source>
</evidence>
<evidence type="ECO:0000256" key="2">
    <source>
        <dbReference type="ARBA" id="ARBA00022679"/>
    </source>
</evidence>
<dbReference type="InterPro" id="IPR004607">
    <property type="entry name" value="GART"/>
</dbReference>
<protein>
    <recommendedName>
        <fullName evidence="4">Phosphoribosylglycinamide formyltransferase</fullName>
        <ecNumber evidence="4">2.1.2.2</ecNumber>
    </recommendedName>
    <alternativeName>
        <fullName evidence="4">5'-phosphoribosylglycinamide transformylase</fullName>
    </alternativeName>
    <alternativeName>
        <fullName evidence="4">GAR transformylase</fullName>
        <shortName evidence="4">GART</shortName>
    </alternativeName>
</protein>
<evidence type="ECO:0000256" key="3">
    <source>
        <dbReference type="ARBA" id="ARBA00022755"/>
    </source>
</evidence>
<dbReference type="CDD" id="cd08645">
    <property type="entry name" value="FMT_core_GART"/>
    <property type="match status" value="1"/>
</dbReference>
<name>A0A1D7TNG2_9BACT</name>
<dbReference type="KEGG" id="shal:SHALO_2783"/>
<dbReference type="EC" id="2.1.2.2" evidence="4"/>
<dbReference type="InterPro" id="IPR002376">
    <property type="entry name" value="Formyl_transf_N"/>
</dbReference>
<gene>
    <name evidence="4" type="primary">purN</name>
    <name evidence="6" type="ORF">SHALO_2783</name>
</gene>
<dbReference type="EMBL" id="CP017111">
    <property type="protein sequence ID" value="AOO66541.1"/>
    <property type="molecule type" value="Genomic_DNA"/>
</dbReference>
<evidence type="ECO:0000313" key="6">
    <source>
        <dbReference type="EMBL" id="AOO66541.1"/>
    </source>
</evidence>
<dbReference type="PANTHER" id="PTHR43369:SF2">
    <property type="entry name" value="PHOSPHORIBOSYLGLYCINAMIDE FORMYLTRANSFERASE"/>
    <property type="match status" value="1"/>
</dbReference>
<keyword evidence="2 4" id="KW-0808">Transferase</keyword>
<feature type="binding site" evidence="4">
    <location>
        <position position="70"/>
    </location>
    <ligand>
        <name>(6R)-10-formyltetrahydrofolate</name>
        <dbReference type="ChEBI" id="CHEBI:195366"/>
    </ligand>
</feature>
<dbReference type="GO" id="GO:0005737">
    <property type="term" value="C:cytoplasm"/>
    <property type="evidence" value="ECO:0007669"/>
    <property type="project" value="TreeGrafter"/>
</dbReference>
<comment type="catalytic activity">
    <reaction evidence="4">
        <text>N(1)-(5-phospho-beta-D-ribosyl)glycinamide + (6R)-10-formyltetrahydrofolate = N(2)-formyl-N(1)-(5-phospho-beta-D-ribosyl)glycinamide + (6S)-5,6,7,8-tetrahydrofolate + H(+)</text>
        <dbReference type="Rhea" id="RHEA:15053"/>
        <dbReference type="ChEBI" id="CHEBI:15378"/>
        <dbReference type="ChEBI" id="CHEBI:57453"/>
        <dbReference type="ChEBI" id="CHEBI:143788"/>
        <dbReference type="ChEBI" id="CHEBI:147286"/>
        <dbReference type="ChEBI" id="CHEBI:195366"/>
        <dbReference type="EC" id="2.1.2.2"/>
    </reaction>
</comment>
<proteinExistence type="inferred from homology"/>
<comment type="pathway">
    <text evidence="1 4">Purine metabolism; IMP biosynthesis via de novo pathway; N(2)-formyl-N(1)-(5-phospho-D-ribosyl)glycinamide from N(1)-(5-phospho-D-ribosyl)glycinamide (10-formyl THF route): step 1/1.</text>
</comment>
<dbReference type="GO" id="GO:0006189">
    <property type="term" value="P:'de novo' IMP biosynthetic process"/>
    <property type="evidence" value="ECO:0007669"/>
    <property type="project" value="UniProtKB-UniRule"/>
</dbReference>
<dbReference type="Proteomes" id="UP000094609">
    <property type="component" value="Chromosome"/>
</dbReference>
<dbReference type="PANTHER" id="PTHR43369">
    <property type="entry name" value="PHOSPHORIBOSYLGLYCINAMIDE FORMYLTRANSFERASE"/>
    <property type="match status" value="1"/>
</dbReference>
<evidence type="ECO:0000313" key="7">
    <source>
        <dbReference type="Proteomes" id="UP000094609"/>
    </source>
</evidence>
<dbReference type="InterPro" id="IPR036477">
    <property type="entry name" value="Formyl_transf_N_sf"/>
</dbReference>
<keyword evidence="7" id="KW-1185">Reference proteome</keyword>
<dbReference type="UniPathway" id="UPA00074">
    <property type="reaction ID" value="UER00126"/>
</dbReference>
<dbReference type="PATRIC" id="fig|1193502.14.peg.2820"/>
<dbReference type="Pfam" id="PF00551">
    <property type="entry name" value="Formyl_trans_N"/>
    <property type="match status" value="1"/>
</dbReference>
<comment type="caution">
    <text evidence="4">Lacks conserved residue(s) required for the propagation of feature annotation.</text>
</comment>
<reference evidence="7" key="1">
    <citation type="submission" date="2016-08" db="EMBL/GenBank/DDBJ databases">
        <title>Complete genome sequence of the organohalide-respiring Epsilonproteobacterium Sulfurospirillum halorespirans.</title>
        <authorList>
            <person name="Goris T."/>
            <person name="Zimmermann J."/>
            <person name="Schenz B."/>
            <person name="Lemos M."/>
            <person name="Hackermueller J."/>
            <person name="Diekert G."/>
        </authorList>
    </citation>
    <scope>NUCLEOTIDE SEQUENCE [LARGE SCALE GENOMIC DNA]</scope>
    <source>
        <strain>DSM 13726</strain>
        <strain evidence="7">PCE-M2</strain>
    </source>
</reference>
<feature type="site" description="Raises pKa of active site His" evidence="4">
    <location>
        <position position="148"/>
    </location>
</feature>
<dbReference type="NCBIfam" id="TIGR00639">
    <property type="entry name" value="PurN"/>
    <property type="match status" value="1"/>
</dbReference>
<keyword evidence="3 4" id="KW-0658">Purine biosynthesis</keyword>
<feature type="binding site" evidence="4">
    <location>
        <begin position="14"/>
        <end position="16"/>
    </location>
    <ligand>
        <name>N(1)-(5-phospho-beta-D-ribosyl)glycinamide</name>
        <dbReference type="ChEBI" id="CHEBI:143788"/>
    </ligand>
</feature>
<comment type="similarity">
    <text evidence="4">Belongs to the GART family.</text>
</comment>